<keyword evidence="4" id="KW-1003">Cell membrane</keyword>
<dbReference type="PROSITE" id="PS00211">
    <property type="entry name" value="ABC_TRANSPORTER_1"/>
    <property type="match status" value="1"/>
</dbReference>
<dbReference type="PROSITE" id="PS50893">
    <property type="entry name" value="ABC_TRANSPORTER_2"/>
    <property type="match status" value="1"/>
</dbReference>
<evidence type="ECO:0000313" key="10">
    <source>
        <dbReference type="EMBL" id="HIZ62592.1"/>
    </source>
</evidence>
<comment type="caution">
    <text evidence="10">The sequence shown here is derived from an EMBL/GenBank/DDBJ whole genome shotgun (WGS) entry which is preliminary data.</text>
</comment>
<dbReference type="InterPro" id="IPR003439">
    <property type="entry name" value="ABC_transporter-like_ATP-bd"/>
</dbReference>
<comment type="similarity">
    <text evidence="2">Belongs to the ABC transporter superfamily.</text>
</comment>
<dbReference type="GO" id="GO:0042626">
    <property type="term" value="F:ATPase-coupled transmembrane transporter activity"/>
    <property type="evidence" value="ECO:0007669"/>
    <property type="project" value="TreeGrafter"/>
</dbReference>
<dbReference type="GO" id="GO:0005524">
    <property type="term" value="F:ATP binding"/>
    <property type="evidence" value="ECO:0007669"/>
    <property type="project" value="UniProtKB-KW"/>
</dbReference>
<evidence type="ECO:0000256" key="4">
    <source>
        <dbReference type="ARBA" id="ARBA00022475"/>
    </source>
</evidence>
<evidence type="ECO:0000256" key="3">
    <source>
        <dbReference type="ARBA" id="ARBA00022448"/>
    </source>
</evidence>
<evidence type="ECO:0000256" key="5">
    <source>
        <dbReference type="ARBA" id="ARBA00022741"/>
    </source>
</evidence>
<organism evidence="10 11">
    <name type="scientific">Candidatus Gemmiger avistercoris</name>
    <dbReference type="NCBI Taxonomy" id="2838606"/>
    <lineage>
        <taxon>Bacteria</taxon>
        <taxon>Bacillati</taxon>
        <taxon>Bacillota</taxon>
        <taxon>Clostridia</taxon>
        <taxon>Eubacteriales</taxon>
        <taxon>Gemmiger</taxon>
    </lineage>
</organism>
<keyword evidence="6" id="KW-0067">ATP-binding</keyword>
<protein>
    <submittedName>
        <fullName evidence="10">Energy-coupling factor transporter ATPase</fullName>
    </submittedName>
</protein>
<dbReference type="SUPFAM" id="SSF52540">
    <property type="entry name" value="P-loop containing nucleoside triphosphate hydrolases"/>
    <property type="match status" value="1"/>
</dbReference>
<dbReference type="InterPro" id="IPR017871">
    <property type="entry name" value="ABC_transporter-like_CS"/>
</dbReference>
<evidence type="ECO:0000256" key="1">
    <source>
        <dbReference type="ARBA" id="ARBA00004202"/>
    </source>
</evidence>
<name>A0A9D2FL77_9FIRM</name>
<dbReference type="NCBIfam" id="TIGR04520">
    <property type="entry name" value="ECF_ATPase_1"/>
    <property type="match status" value="1"/>
</dbReference>
<dbReference type="CDD" id="cd03225">
    <property type="entry name" value="ABC_cobalt_CbiO_domain1"/>
    <property type="match status" value="1"/>
</dbReference>
<dbReference type="Pfam" id="PF00005">
    <property type="entry name" value="ABC_tran"/>
    <property type="match status" value="1"/>
</dbReference>
<evidence type="ECO:0000313" key="11">
    <source>
        <dbReference type="Proteomes" id="UP000824105"/>
    </source>
</evidence>
<dbReference type="PANTHER" id="PTHR43553:SF24">
    <property type="entry name" value="ENERGY-COUPLING FACTOR TRANSPORTER ATP-BINDING PROTEIN ECFA1"/>
    <property type="match status" value="1"/>
</dbReference>
<dbReference type="InterPro" id="IPR015856">
    <property type="entry name" value="ABC_transpr_CbiO/EcfA_su"/>
</dbReference>
<reference evidence="10" key="1">
    <citation type="journal article" date="2021" name="PeerJ">
        <title>Extensive microbial diversity within the chicken gut microbiome revealed by metagenomics and culture.</title>
        <authorList>
            <person name="Gilroy R."/>
            <person name="Ravi A."/>
            <person name="Getino M."/>
            <person name="Pursley I."/>
            <person name="Horton D.L."/>
            <person name="Alikhan N.F."/>
            <person name="Baker D."/>
            <person name="Gharbi K."/>
            <person name="Hall N."/>
            <person name="Watson M."/>
            <person name="Adriaenssens E.M."/>
            <person name="Foster-Nyarko E."/>
            <person name="Jarju S."/>
            <person name="Secka A."/>
            <person name="Antonio M."/>
            <person name="Oren A."/>
            <person name="Chaudhuri R.R."/>
            <person name="La Ragione R."/>
            <person name="Hildebrand F."/>
            <person name="Pallen M.J."/>
        </authorList>
    </citation>
    <scope>NUCLEOTIDE SEQUENCE</scope>
    <source>
        <strain evidence="10">CHK188-11489</strain>
    </source>
</reference>
<sequence>MIRVQDVRFRYDPDQPAYAVDGVSMELRRGEFVAVLGANGCGKSTLAKHLNAILLPETGTVYVEEMDTRSEEHLYDIRQKVGMVFQNPDNQIVATIVEEDVAFAPENLGVPPEEIRTRVDEAMKLAGIYEKRDSAPYKLSGGQKQRVAIAGVIAMRPDCLVLDEATAMLDPHGRGQVMRTIRHLREAGIAIVAITHYMEEAAQADRVLVMNGGRVVMEGTPEQVFSQTERLHSYHLDVPQAAELRDELVKAGIAMPENVITPERCAEELYKLLKD</sequence>
<proteinExistence type="inferred from homology"/>
<dbReference type="PANTHER" id="PTHR43553">
    <property type="entry name" value="HEAVY METAL TRANSPORTER"/>
    <property type="match status" value="1"/>
</dbReference>
<dbReference type="InterPro" id="IPR030947">
    <property type="entry name" value="EcfA_1"/>
</dbReference>
<dbReference type="InterPro" id="IPR003593">
    <property type="entry name" value="AAA+_ATPase"/>
</dbReference>
<evidence type="ECO:0000256" key="8">
    <source>
        <dbReference type="ARBA" id="ARBA00023136"/>
    </source>
</evidence>
<dbReference type="EMBL" id="DXBF01000061">
    <property type="protein sequence ID" value="HIZ62592.1"/>
    <property type="molecule type" value="Genomic_DNA"/>
</dbReference>
<dbReference type="GO" id="GO:0016887">
    <property type="term" value="F:ATP hydrolysis activity"/>
    <property type="evidence" value="ECO:0007669"/>
    <property type="project" value="InterPro"/>
</dbReference>
<accession>A0A9D2FL77</accession>
<keyword evidence="8" id="KW-0472">Membrane</keyword>
<comment type="subcellular location">
    <subcellularLocation>
        <location evidence="1">Cell membrane</location>
        <topology evidence="1">Peripheral membrane protein</topology>
    </subcellularLocation>
</comment>
<dbReference type="GO" id="GO:0043190">
    <property type="term" value="C:ATP-binding cassette (ABC) transporter complex"/>
    <property type="evidence" value="ECO:0007669"/>
    <property type="project" value="TreeGrafter"/>
</dbReference>
<dbReference type="Proteomes" id="UP000824105">
    <property type="component" value="Unassembled WGS sequence"/>
</dbReference>
<evidence type="ECO:0000256" key="6">
    <source>
        <dbReference type="ARBA" id="ARBA00022840"/>
    </source>
</evidence>
<feature type="domain" description="ABC transporter" evidence="9">
    <location>
        <begin position="2"/>
        <end position="237"/>
    </location>
</feature>
<keyword evidence="3" id="KW-0813">Transport</keyword>
<evidence type="ECO:0000256" key="7">
    <source>
        <dbReference type="ARBA" id="ARBA00022967"/>
    </source>
</evidence>
<dbReference type="FunFam" id="3.40.50.300:FF:000224">
    <property type="entry name" value="Energy-coupling factor transporter ATP-binding protein EcfA"/>
    <property type="match status" value="1"/>
</dbReference>
<dbReference type="Gene3D" id="3.40.50.300">
    <property type="entry name" value="P-loop containing nucleotide triphosphate hydrolases"/>
    <property type="match status" value="1"/>
</dbReference>
<dbReference type="AlphaFoldDB" id="A0A9D2FL77"/>
<dbReference type="InterPro" id="IPR050095">
    <property type="entry name" value="ECF_ABC_transporter_ATP-bd"/>
</dbReference>
<evidence type="ECO:0000256" key="2">
    <source>
        <dbReference type="ARBA" id="ARBA00005417"/>
    </source>
</evidence>
<gene>
    <name evidence="10" type="ORF">H9724_07490</name>
</gene>
<dbReference type="SMART" id="SM00382">
    <property type="entry name" value="AAA"/>
    <property type="match status" value="1"/>
</dbReference>
<keyword evidence="7" id="KW-1278">Translocase</keyword>
<reference evidence="10" key="2">
    <citation type="submission" date="2021-04" db="EMBL/GenBank/DDBJ databases">
        <authorList>
            <person name="Gilroy R."/>
        </authorList>
    </citation>
    <scope>NUCLEOTIDE SEQUENCE</scope>
    <source>
        <strain evidence="10">CHK188-11489</strain>
    </source>
</reference>
<evidence type="ECO:0000259" key="9">
    <source>
        <dbReference type="PROSITE" id="PS50893"/>
    </source>
</evidence>
<keyword evidence="5" id="KW-0547">Nucleotide-binding</keyword>
<dbReference type="InterPro" id="IPR027417">
    <property type="entry name" value="P-loop_NTPase"/>
</dbReference>